<dbReference type="Pfam" id="PF19295">
    <property type="entry name" value="SufBD_N"/>
    <property type="match status" value="1"/>
</dbReference>
<evidence type="ECO:0000256" key="1">
    <source>
        <dbReference type="ARBA" id="ARBA00043967"/>
    </source>
</evidence>
<evidence type="ECO:0000259" key="2">
    <source>
        <dbReference type="Pfam" id="PF01458"/>
    </source>
</evidence>
<dbReference type="RefSeq" id="WP_263817952.1">
    <property type="nucleotide sequence ID" value="NZ_JAOXHJ010000004.1"/>
</dbReference>
<reference evidence="4 5" key="1">
    <citation type="journal article" date="2020" name="Int. J. Syst. Evol. Microbiol.">
        <title>Ureaplasma miroungigenitalium sp. nov. isolated from northern elephant seals (Mirounga angustirostris) and Ureaplasma zalophigenitalium sp. nov. isolated from California sea lions (Zalophus californianus).</title>
        <authorList>
            <person name="Volokhov D.V."/>
            <person name="Gulland F.M."/>
            <person name="Gao Y."/>
            <person name="Chizhikov V.E."/>
        </authorList>
    </citation>
    <scope>NUCLEOTIDE SEQUENCE [LARGE SCALE GENOMIC DNA]</scope>
    <source>
        <strain evidence="4 5">CSL7644-GEN</strain>
    </source>
</reference>
<dbReference type="Proteomes" id="UP001207252">
    <property type="component" value="Unassembled WGS sequence"/>
</dbReference>
<protein>
    <submittedName>
        <fullName evidence="4">Fe-S cluster assembly protein SufB</fullName>
    </submittedName>
</protein>
<gene>
    <name evidence="4" type="primary">sufB</name>
    <name evidence="4" type="ORF">OF365_02055</name>
</gene>
<dbReference type="InterPro" id="IPR000825">
    <property type="entry name" value="SUF_FeS_clus_asmbl_SufBD_core"/>
</dbReference>
<sequence>MNNNEFKKEPYLYGFNDDINPDFKTRPGLDKEIIEQISQKVNEPNWLLEYRTQAYQAFLELKNPTWGVDLSFINFDDYIYYAGFGDEIKRSWNDVPKKIKDTFKALNIQEAEAKFLNGVHTQYDSSVVYSSLLEELERKGVIFTDIHTAAREHPALFQQYFGQLVPFNDNKYAALNSAVFAGGTFIYVPKNTHIDLPLQSYFRINSQSLGQFERTLIIVDEDSSLHYIEGCTAPIYQKDNLHAAVVEIFVHKNSKCRYTTIQNWSDNVLNLVTKRAYVYENANMTWIDGNIGSRINMKYPASILAEPYASSECISIAVAKSNVIQDAGAKMIHNAPYTRSKIISKAVGYGTGDSRYRGLVKIGPNAHNSIAKVECDTLLLNETARSDTFPLEIVQNNSSYLNHEATITKISAEQLFYLQTKGFSIEVAEQLIVFGFLKEFSDELPMEYAAELNRLLKLDMTGAIG</sequence>
<proteinExistence type="inferred from homology"/>
<dbReference type="PANTHER" id="PTHR30508:SF1">
    <property type="entry name" value="UPF0051 PROTEIN ABCI8, CHLOROPLASTIC-RELATED"/>
    <property type="match status" value="1"/>
</dbReference>
<dbReference type="SUPFAM" id="SSF101960">
    <property type="entry name" value="Stabilizer of iron transporter SufD"/>
    <property type="match status" value="1"/>
</dbReference>
<name>A0ABT3BPI1_9BACT</name>
<evidence type="ECO:0000313" key="4">
    <source>
        <dbReference type="EMBL" id="MCV3754149.1"/>
    </source>
</evidence>
<feature type="domain" description="SUF system FeS cluster assembly SufBD N-terminal" evidence="3">
    <location>
        <begin position="44"/>
        <end position="199"/>
    </location>
</feature>
<evidence type="ECO:0000313" key="5">
    <source>
        <dbReference type="Proteomes" id="UP001207252"/>
    </source>
</evidence>
<comment type="caution">
    <text evidence="4">The sequence shown here is derived from an EMBL/GenBank/DDBJ whole genome shotgun (WGS) entry which is preliminary data.</text>
</comment>
<dbReference type="InterPro" id="IPR045595">
    <property type="entry name" value="SufBD_N"/>
</dbReference>
<organism evidence="4 5">
    <name type="scientific">Ureaplasma zalophigenitalium</name>
    <dbReference type="NCBI Taxonomy" id="907723"/>
    <lineage>
        <taxon>Bacteria</taxon>
        <taxon>Bacillati</taxon>
        <taxon>Mycoplasmatota</taxon>
        <taxon>Mycoplasmoidales</taxon>
        <taxon>Mycoplasmoidaceae</taxon>
        <taxon>Ureaplasma</taxon>
    </lineage>
</organism>
<comment type="similarity">
    <text evidence="1">Belongs to the iron-sulfur cluster assembly SufBD family.</text>
</comment>
<keyword evidence="5" id="KW-1185">Reference proteome</keyword>
<dbReference type="PANTHER" id="PTHR30508">
    <property type="entry name" value="FES CLUSTER ASSEMBLY PROTEIN SUF"/>
    <property type="match status" value="1"/>
</dbReference>
<dbReference type="InterPro" id="IPR010231">
    <property type="entry name" value="SUF_FeS_clus_asmbl_SufB"/>
</dbReference>
<dbReference type="EMBL" id="JAOXHJ010000004">
    <property type="protein sequence ID" value="MCV3754149.1"/>
    <property type="molecule type" value="Genomic_DNA"/>
</dbReference>
<dbReference type="InterPro" id="IPR055346">
    <property type="entry name" value="Fe-S_cluster_assembly_SufBD"/>
</dbReference>
<dbReference type="NCBIfam" id="TIGR01980">
    <property type="entry name" value="sufB"/>
    <property type="match status" value="1"/>
</dbReference>
<accession>A0ABT3BPI1</accession>
<dbReference type="InterPro" id="IPR037284">
    <property type="entry name" value="SUF_FeS_clus_asmbl_SufBD_sf"/>
</dbReference>
<evidence type="ECO:0000259" key="3">
    <source>
        <dbReference type="Pfam" id="PF19295"/>
    </source>
</evidence>
<feature type="domain" description="SUF system FeS cluster assembly SufBD core" evidence="2">
    <location>
        <begin position="202"/>
        <end position="436"/>
    </location>
</feature>
<dbReference type="Pfam" id="PF01458">
    <property type="entry name" value="SUFBD_core"/>
    <property type="match status" value="1"/>
</dbReference>